<evidence type="ECO:0000313" key="2">
    <source>
        <dbReference type="Proteomes" id="UP000029507"/>
    </source>
</evidence>
<proteinExistence type="predicted"/>
<dbReference type="HOGENOM" id="CLU_123311_0_0_9"/>
<dbReference type="OrthoDB" id="2603926at2"/>
<dbReference type="EMBL" id="CP009286">
    <property type="protein sequence ID" value="AIQ62570.1"/>
    <property type="molecule type" value="Genomic_DNA"/>
</dbReference>
<accession>A0A089LR49</accession>
<dbReference type="Proteomes" id="UP000029507">
    <property type="component" value="Chromosome"/>
</dbReference>
<organism evidence="1 2">
    <name type="scientific">Paenibacillus stellifer</name>
    <dbReference type="NCBI Taxonomy" id="169760"/>
    <lineage>
        <taxon>Bacteria</taxon>
        <taxon>Bacillati</taxon>
        <taxon>Bacillota</taxon>
        <taxon>Bacilli</taxon>
        <taxon>Bacillales</taxon>
        <taxon>Paenibacillaceae</taxon>
        <taxon>Paenibacillus</taxon>
    </lineage>
</organism>
<sequence>MLDIKLAKSKMENEEGMNHLWIQLLQDEKTQPQKSEIQIRLPKGIYRSNNLNGFVENEREHIVVDAPDQDVIVEIFTQDAIQCGEMTIVVSLLTAETTVSQEISIQIVEEDEMDRVEIDEQVVERIKELRNTAPPYDAGTDIISIRPRILEKRDNEFSYLEKKYRVDY</sequence>
<protein>
    <submittedName>
        <fullName evidence="1">Uncharacterized protein</fullName>
    </submittedName>
</protein>
<gene>
    <name evidence="1" type="ORF">PSTEL_05105</name>
</gene>
<dbReference type="KEGG" id="pste:PSTEL_05105"/>
<name>A0A089LR49_9BACL</name>
<reference evidence="1 2" key="1">
    <citation type="submission" date="2014-08" db="EMBL/GenBank/DDBJ databases">
        <title>Comparative genomics of the Paenibacillus odorifer group.</title>
        <authorList>
            <person name="den Bakker H.C."/>
            <person name="Tsai Y.-C."/>
            <person name="Martin N."/>
            <person name="Korlach J."/>
            <person name="Wiedmann M."/>
        </authorList>
    </citation>
    <scope>NUCLEOTIDE SEQUENCE [LARGE SCALE GENOMIC DNA]</scope>
    <source>
        <strain evidence="1 2">DSM 14472</strain>
    </source>
</reference>
<dbReference type="AlphaFoldDB" id="A0A089LR49"/>
<evidence type="ECO:0000313" key="1">
    <source>
        <dbReference type="EMBL" id="AIQ62570.1"/>
    </source>
</evidence>
<keyword evidence="2" id="KW-1185">Reference proteome</keyword>
<dbReference type="STRING" id="169760.PSTEL_05105"/>